<protein>
    <submittedName>
        <fullName evidence="4">Transcriptional regulator</fullName>
    </submittedName>
</protein>
<dbReference type="InterPro" id="IPR011990">
    <property type="entry name" value="TPR-like_helical_dom_sf"/>
</dbReference>
<dbReference type="Pfam" id="PF00486">
    <property type="entry name" value="Trans_reg_C"/>
    <property type="match status" value="1"/>
</dbReference>
<gene>
    <name evidence="4" type="ORF">GCM10007890_12410</name>
</gene>
<dbReference type="SUPFAM" id="SSF46894">
    <property type="entry name" value="C-terminal effector domain of the bipartite response regulators"/>
    <property type="match status" value="1"/>
</dbReference>
<dbReference type="GO" id="GO:0000160">
    <property type="term" value="P:phosphorelay signal transduction system"/>
    <property type="evidence" value="ECO:0007669"/>
    <property type="project" value="InterPro"/>
</dbReference>
<dbReference type="Proteomes" id="UP001157440">
    <property type="component" value="Unassembled WGS sequence"/>
</dbReference>
<accession>A0AA37TDG5</accession>
<dbReference type="Gene3D" id="1.25.40.10">
    <property type="entry name" value="Tetratricopeptide repeat domain"/>
    <property type="match status" value="2"/>
</dbReference>
<evidence type="ECO:0000313" key="4">
    <source>
        <dbReference type="EMBL" id="GLS69229.1"/>
    </source>
</evidence>
<name>A0AA37TDG5_9HYPH</name>
<evidence type="ECO:0000313" key="5">
    <source>
        <dbReference type="Proteomes" id="UP001157440"/>
    </source>
</evidence>
<dbReference type="RefSeq" id="WP_238196955.1">
    <property type="nucleotide sequence ID" value="NZ_BPQZ01000014.1"/>
</dbReference>
<proteinExistence type="predicted"/>
<dbReference type="Gene3D" id="1.10.10.10">
    <property type="entry name" value="Winged helix-like DNA-binding domain superfamily/Winged helix DNA-binding domain"/>
    <property type="match status" value="1"/>
</dbReference>
<keyword evidence="5" id="KW-1185">Reference proteome</keyword>
<keyword evidence="1 2" id="KW-0238">DNA-binding</keyword>
<sequence>MIYRFSSFTLDTARRELRDRDTLVALEPQVFDVLAHLVAARDRVVSRDDLLEAVWHGRIVSEATISSRLNAARAAIGDTGLDQRLIRTLPRKGVRFVGAVEAGDDPLTKPGAETGAGTGPSWRAGPRLPAVAVLPFTNMSGDPEQDYFADGICEEIITALSRMSGLFVIARNSSFTYKGRAIDVRRVGAELGVGYVLEGSVRRSRDRLRIAGQLVDAVSGAHLWSDRFDGDLHDVFALQERVAESVAAAIEPTLQQAEIKRLGRTAPSRLDAYERLLRANAHLSEFTGPGMAAALACLGEALEAEPDYAPAMAATAYCRAQCHFQGWAEQDDRARSAAVALAWRAVERAPGDAQVLWMAAFAIWNMAGTGRERARDLFRRSLLLNPNSAMALTLAGWIETMCGNGAEGRAMVARAQRLNPRDPRGWLMSGVMAVAALIDGDDTTAIDWAERALAQNRRFAVALRVLAVANVRLGRLDRAREAVADMLAIEPHLTISGFLARIPFPLERMAQRYAEALAIAGLPA</sequence>
<dbReference type="SMART" id="SM00862">
    <property type="entry name" value="Trans_reg_C"/>
    <property type="match status" value="1"/>
</dbReference>
<dbReference type="GO" id="GO:0003677">
    <property type="term" value="F:DNA binding"/>
    <property type="evidence" value="ECO:0007669"/>
    <property type="project" value="UniProtKB-UniRule"/>
</dbReference>
<evidence type="ECO:0000256" key="1">
    <source>
        <dbReference type="ARBA" id="ARBA00023125"/>
    </source>
</evidence>
<dbReference type="PROSITE" id="PS51755">
    <property type="entry name" value="OMPR_PHOB"/>
    <property type="match status" value="1"/>
</dbReference>
<dbReference type="EMBL" id="BSPL01000010">
    <property type="protein sequence ID" value="GLS69229.1"/>
    <property type="molecule type" value="Genomic_DNA"/>
</dbReference>
<dbReference type="SUPFAM" id="SSF48452">
    <property type="entry name" value="TPR-like"/>
    <property type="match status" value="1"/>
</dbReference>
<dbReference type="CDD" id="cd00383">
    <property type="entry name" value="trans_reg_C"/>
    <property type="match status" value="1"/>
</dbReference>
<dbReference type="InterPro" id="IPR001867">
    <property type="entry name" value="OmpR/PhoB-type_DNA-bd"/>
</dbReference>
<dbReference type="Gene3D" id="3.40.50.10070">
    <property type="entry name" value="TolB, N-terminal domain"/>
    <property type="match status" value="1"/>
</dbReference>
<dbReference type="InterPro" id="IPR016032">
    <property type="entry name" value="Sig_transdc_resp-reg_C-effctor"/>
</dbReference>
<evidence type="ECO:0000259" key="3">
    <source>
        <dbReference type="PROSITE" id="PS51755"/>
    </source>
</evidence>
<comment type="caution">
    <text evidence="4">The sequence shown here is derived from an EMBL/GenBank/DDBJ whole genome shotgun (WGS) entry which is preliminary data.</text>
</comment>
<dbReference type="InterPro" id="IPR036388">
    <property type="entry name" value="WH-like_DNA-bd_sf"/>
</dbReference>
<evidence type="ECO:0000256" key="2">
    <source>
        <dbReference type="PROSITE-ProRule" id="PRU01091"/>
    </source>
</evidence>
<dbReference type="GO" id="GO:0006355">
    <property type="term" value="P:regulation of DNA-templated transcription"/>
    <property type="evidence" value="ECO:0007669"/>
    <property type="project" value="InterPro"/>
</dbReference>
<feature type="domain" description="OmpR/PhoB-type" evidence="3">
    <location>
        <begin position="1"/>
        <end position="98"/>
    </location>
</feature>
<dbReference type="AlphaFoldDB" id="A0AA37TDG5"/>
<reference evidence="5" key="1">
    <citation type="journal article" date="2019" name="Int. J. Syst. Evol. Microbiol.">
        <title>The Global Catalogue of Microorganisms (GCM) 10K type strain sequencing project: providing services to taxonomists for standard genome sequencing and annotation.</title>
        <authorList>
            <consortium name="The Broad Institute Genomics Platform"/>
            <consortium name="The Broad Institute Genome Sequencing Center for Infectious Disease"/>
            <person name="Wu L."/>
            <person name="Ma J."/>
        </authorList>
    </citation>
    <scope>NUCLEOTIDE SEQUENCE [LARGE SCALE GENOMIC DNA]</scope>
    <source>
        <strain evidence="5">NBRC 103632</strain>
    </source>
</reference>
<organism evidence="4 5">
    <name type="scientific">Methylobacterium tardum</name>
    <dbReference type="NCBI Taxonomy" id="374432"/>
    <lineage>
        <taxon>Bacteria</taxon>
        <taxon>Pseudomonadati</taxon>
        <taxon>Pseudomonadota</taxon>
        <taxon>Alphaproteobacteria</taxon>
        <taxon>Hyphomicrobiales</taxon>
        <taxon>Methylobacteriaceae</taxon>
        <taxon>Methylobacterium</taxon>
    </lineage>
</organism>
<feature type="DNA-binding region" description="OmpR/PhoB-type" evidence="2">
    <location>
        <begin position="1"/>
        <end position="98"/>
    </location>
</feature>